<gene>
    <name evidence="3" type="ORF">PR002_g4351</name>
</gene>
<organism evidence="3 4">
    <name type="scientific">Phytophthora rubi</name>
    <dbReference type="NCBI Taxonomy" id="129364"/>
    <lineage>
        <taxon>Eukaryota</taxon>
        <taxon>Sar</taxon>
        <taxon>Stramenopiles</taxon>
        <taxon>Oomycota</taxon>
        <taxon>Peronosporomycetes</taxon>
        <taxon>Peronosporales</taxon>
        <taxon>Peronosporaceae</taxon>
        <taxon>Phytophthora</taxon>
    </lineage>
</organism>
<dbReference type="EMBL" id="QXFU01000168">
    <property type="protein sequence ID" value="KAE9041619.1"/>
    <property type="molecule type" value="Genomic_DNA"/>
</dbReference>
<evidence type="ECO:0000313" key="3">
    <source>
        <dbReference type="EMBL" id="KAE9041619.1"/>
    </source>
</evidence>
<name>A0A6A3NHG2_9STRA</name>
<evidence type="ECO:0000259" key="2">
    <source>
        <dbReference type="Pfam" id="PF00024"/>
    </source>
</evidence>
<dbReference type="InterPro" id="IPR003609">
    <property type="entry name" value="Pan_app"/>
</dbReference>
<dbReference type="Pfam" id="PF00024">
    <property type="entry name" value="PAN_1"/>
    <property type="match status" value="1"/>
</dbReference>
<comment type="caution">
    <text evidence="3">The sequence shown here is derived from an EMBL/GenBank/DDBJ whole genome shotgun (WGS) entry which is preliminary data.</text>
</comment>
<sequence length="203" mass="21312">MAEAAAPTGPPTINVLHDATFSIPVAHGPICSGNEHGPFGIACPRRGDTASANCHSDHWSFNGAQCVAPANAQCVKVSRATWACVFPAKPRFFKEQDDHKLKELASPTVSPATTSNPCTDSGPNKTPDTLLQQHYATTTASTFKSCCDECWNAPNCNSFALYVSPLEGACKLSSDSGPSATMPATGWPAGVTATGYFSVTFKQ</sequence>
<dbReference type="OrthoDB" id="167615at2759"/>
<feature type="region of interest" description="Disordered" evidence="1">
    <location>
        <begin position="104"/>
        <end position="124"/>
    </location>
</feature>
<evidence type="ECO:0000313" key="4">
    <source>
        <dbReference type="Proteomes" id="UP000435112"/>
    </source>
</evidence>
<dbReference type="Gene3D" id="3.50.4.10">
    <property type="entry name" value="Hepatocyte Growth Factor"/>
    <property type="match status" value="1"/>
</dbReference>
<feature type="compositionally biased region" description="Polar residues" evidence="1">
    <location>
        <begin position="107"/>
        <end position="124"/>
    </location>
</feature>
<protein>
    <recommendedName>
        <fullName evidence="2">Apple domain-containing protein</fullName>
    </recommendedName>
</protein>
<dbReference type="AlphaFoldDB" id="A0A6A3NHG2"/>
<evidence type="ECO:0000256" key="1">
    <source>
        <dbReference type="SAM" id="MobiDB-lite"/>
    </source>
</evidence>
<accession>A0A6A3NHG2</accession>
<reference evidence="3 4" key="1">
    <citation type="submission" date="2018-09" db="EMBL/GenBank/DDBJ databases">
        <title>Genomic investigation of the strawberry pathogen Phytophthora fragariae indicates pathogenicity is determined by transcriptional variation in three key races.</title>
        <authorList>
            <person name="Adams T.M."/>
            <person name="Armitage A.D."/>
            <person name="Sobczyk M.K."/>
            <person name="Bates H.J."/>
            <person name="Dunwell J.M."/>
            <person name="Nellist C.F."/>
            <person name="Harrison R.J."/>
        </authorList>
    </citation>
    <scope>NUCLEOTIDE SEQUENCE [LARGE SCALE GENOMIC DNA]</scope>
    <source>
        <strain evidence="3 4">SCRP324</strain>
    </source>
</reference>
<dbReference type="Proteomes" id="UP000435112">
    <property type="component" value="Unassembled WGS sequence"/>
</dbReference>
<proteinExistence type="predicted"/>
<feature type="domain" description="Apple" evidence="2">
    <location>
        <begin position="129"/>
        <end position="179"/>
    </location>
</feature>